<feature type="region of interest" description="Disordered" evidence="1">
    <location>
        <begin position="97"/>
        <end position="121"/>
    </location>
</feature>
<dbReference type="EMBL" id="CR925678">
    <property type="protein sequence ID" value="CAI27362.1"/>
    <property type="molecule type" value="Genomic_DNA"/>
</dbReference>
<proteinExistence type="predicted"/>
<evidence type="ECO:0000313" key="3">
    <source>
        <dbReference type="Proteomes" id="UP000001021"/>
    </source>
</evidence>
<evidence type="ECO:0000313" key="2">
    <source>
        <dbReference type="EMBL" id="CAI27362.1"/>
    </source>
</evidence>
<protein>
    <recommendedName>
        <fullName evidence="4">DUF3514 domain-containing protein</fullName>
    </recommendedName>
</protein>
<feature type="region of interest" description="Disordered" evidence="1">
    <location>
        <begin position="10"/>
        <end position="46"/>
    </location>
</feature>
<dbReference type="KEGG" id="eru:Erum8190"/>
<feature type="compositionally biased region" description="Polar residues" evidence="1">
    <location>
        <begin position="106"/>
        <end position="121"/>
    </location>
</feature>
<reference evidence="2 3" key="1">
    <citation type="journal article" date="2006" name="J. Bacteriol.">
        <title>Comparative genomic analysis of three strains of Ehrlichia ruminantium reveals an active process of genome size plasticity.</title>
        <authorList>
            <person name="Frutos R."/>
            <person name="Viari A."/>
            <person name="Ferraz C."/>
            <person name="Morgat A."/>
            <person name="Eychenie S."/>
            <person name="Kandassami Y."/>
            <person name="Chantal I."/>
            <person name="Bensaid A."/>
            <person name="Coissac E."/>
            <person name="Vachiery N."/>
            <person name="Demaille J."/>
            <person name="Martinez D."/>
        </authorList>
    </citation>
    <scope>NUCLEOTIDE SEQUENCE [LARGE SCALE GENOMIC DNA]</scope>
    <source>
        <strain evidence="2 3">Welgevonden</strain>
    </source>
</reference>
<accession>A0A0H3M9C7</accession>
<dbReference type="KEGG" id="erw:ERWE_CDS_08680"/>
<feature type="compositionally biased region" description="Basic and acidic residues" evidence="1">
    <location>
        <begin position="19"/>
        <end position="30"/>
    </location>
</feature>
<gene>
    <name evidence="2" type="ordered locus">ERWE_CDS_08680</name>
</gene>
<keyword evidence="3" id="KW-1185">Reference proteome</keyword>
<sequence>MLAVFCMLLSKDKNKKKKDPNNQENDERNQTGESGVKPEVPNQQSIQDIGQGVVEGATDASDMSGVGRCAFSVTIEIESSSSTSQPSSSLENIYMRQGARPKTRTQSKVAQQSTGQFQSIGSQSSLPPVFVKRMADVSLEKAECDTYICGTKRRSDQSTRSREDLPSRFAKCASDIFLTKPQNNDLDIHDTDKEKLIHSLEELDVALPTESGGDHNVLSDVVYKKCVSLQQKCGSFRQFSNSCLARLRGMHMGYLNFFMKRLFMAQGNTLVMRGEYLQMLSNITKHSDEAVVLVKLNLMSQYLLAFGAYQVSRSMLTQKLSNSDFYAIDILLLELILVSYKERVNLYCAQREVLRMYAIMDYNSGYNPNCSNIKFCYVMVQLFRDLLSARQSMVLGDLDLQLVNLLIISVSIQIDLMNRSVYGYLNNRGYSTGCCKSEVLNLCNKVCKGFSYMYNATPNAISREHGIPLPKVLLHMCSSKFCDELSQVIQENRLQFRNLLSDIVENINYSVRNEGLDNVERILGICEEIIRTHGVCDDQQEEQSQPNKEELYSYFSFDDGYGR</sequence>
<dbReference type="Proteomes" id="UP000001021">
    <property type="component" value="Chromosome"/>
</dbReference>
<organism evidence="2 3">
    <name type="scientific">Ehrlichia ruminantium (strain Welgevonden)</name>
    <dbReference type="NCBI Taxonomy" id="254945"/>
    <lineage>
        <taxon>Bacteria</taxon>
        <taxon>Pseudomonadati</taxon>
        <taxon>Pseudomonadota</taxon>
        <taxon>Alphaproteobacteria</taxon>
        <taxon>Rickettsiales</taxon>
        <taxon>Anaplasmataceae</taxon>
        <taxon>Ehrlichia</taxon>
    </lineage>
</organism>
<evidence type="ECO:0000256" key="1">
    <source>
        <dbReference type="SAM" id="MobiDB-lite"/>
    </source>
</evidence>
<dbReference type="HOGENOM" id="CLU_035305_0_0_5"/>
<dbReference type="AlphaFoldDB" id="A0A0H3M9C7"/>
<evidence type="ECO:0008006" key="4">
    <source>
        <dbReference type="Google" id="ProtNLM"/>
    </source>
</evidence>
<name>A0A0H3M9C7_EHRRW</name>